<organism evidence="9 10">
    <name type="scientific">Euphydryas editha</name>
    <name type="common">Edith's checkerspot</name>
    <dbReference type="NCBI Taxonomy" id="104508"/>
    <lineage>
        <taxon>Eukaryota</taxon>
        <taxon>Metazoa</taxon>
        <taxon>Ecdysozoa</taxon>
        <taxon>Arthropoda</taxon>
        <taxon>Hexapoda</taxon>
        <taxon>Insecta</taxon>
        <taxon>Pterygota</taxon>
        <taxon>Neoptera</taxon>
        <taxon>Endopterygota</taxon>
        <taxon>Lepidoptera</taxon>
        <taxon>Glossata</taxon>
        <taxon>Ditrysia</taxon>
        <taxon>Papilionoidea</taxon>
        <taxon>Nymphalidae</taxon>
        <taxon>Nymphalinae</taxon>
        <taxon>Euphydryas</taxon>
    </lineage>
</organism>
<accession>A0AAU9V289</accession>
<evidence type="ECO:0000313" key="10">
    <source>
        <dbReference type="Proteomes" id="UP001153954"/>
    </source>
</evidence>
<dbReference type="PANTHER" id="PTHR31816:SF3">
    <property type="entry name" value="MICOS COMPLEX SUBUNIT MIC13"/>
    <property type="match status" value="1"/>
</dbReference>
<comment type="caution">
    <text evidence="9">The sequence shown here is derived from an EMBL/GenBank/DDBJ whole genome shotgun (WGS) entry which is preliminary data.</text>
</comment>
<dbReference type="GO" id="GO:0061617">
    <property type="term" value="C:MICOS complex"/>
    <property type="evidence" value="ECO:0007669"/>
    <property type="project" value="UniProtKB-UniRule"/>
</dbReference>
<evidence type="ECO:0000256" key="4">
    <source>
        <dbReference type="ARBA" id="ARBA00022792"/>
    </source>
</evidence>
<proteinExistence type="inferred from homology"/>
<comment type="function">
    <text evidence="8">Component of the MICOS complex, a large protein complex of the mitochondrial inner membrane that plays crucial roles in the maintenance of crista junctions, inner membrane architecture, and formation of contact sites to the outer membrane.</text>
</comment>
<keyword evidence="10" id="KW-1185">Reference proteome</keyword>
<keyword evidence="6 8" id="KW-0496">Mitochondrion</keyword>
<keyword evidence="4 8" id="KW-0999">Mitochondrion inner membrane</keyword>
<sequence>MLMSISITISNRNTLRSPTCLPILANIGNPSKIISNTQDRFGIKSAILGSAVYYTVDKGVWKDSATTSELYEELEKGVSPYVGEFKKQIPYELPPLPSNDRLTYLFKYYWNSGVKATFRFLVDLPTHATNAASKSYSYISAALDPAESSSTSSQEKAK</sequence>
<dbReference type="AlphaFoldDB" id="A0AAU9V289"/>
<keyword evidence="7" id="KW-0472">Membrane</keyword>
<evidence type="ECO:0000256" key="8">
    <source>
        <dbReference type="RuleBase" id="RU363009"/>
    </source>
</evidence>
<evidence type="ECO:0000256" key="5">
    <source>
        <dbReference type="ARBA" id="ARBA00022989"/>
    </source>
</evidence>
<dbReference type="GO" id="GO:0042407">
    <property type="term" value="P:cristae formation"/>
    <property type="evidence" value="ECO:0007669"/>
    <property type="project" value="TreeGrafter"/>
</dbReference>
<keyword evidence="5" id="KW-1133">Transmembrane helix</keyword>
<evidence type="ECO:0000256" key="7">
    <source>
        <dbReference type="ARBA" id="ARBA00023136"/>
    </source>
</evidence>
<evidence type="ECO:0000313" key="9">
    <source>
        <dbReference type="EMBL" id="CAH2105433.1"/>
    </source>
</evidence>
<keyword evidence="3" id="KW-0812">Transmembrane</keyword>
<evidence type="ECO:0000256" key="1">
    <source>
        <dbReference type="ARBA" id="ARBA00004434"/>
    </source>
</evidence>
<dbReference type="GO" id="GO:0044284">
    <property type="term" value="C:mitochondrial crista junction"/>
    <property type="evidence" value="ECO:0007669"/>
    <property type="project" value="TreeGrafter"/>
</dbReference>
<dbReference type="Pfam" id="PF15884">
    <property type="entry name" value="QIL1"/>
    <property type="match status" value="1"/>
</dbReference>
<comment type="similarity">
    <text evidence="2 8">Belongs to the MICOS complex subunit Mic13 family.</text>
</comment>
<dbReference type="Proteomes" id="UP001153954">
    <property type="component" value="Unassembled WGS sequence"/>
</dbReference>
<evidence type="ECO:0000256" key="3">
    <source>
        <dbReference type="ARBA" id="ARBA00022692"/>
    </source>
</evidence>
<dbReference type="PANTHER" id="PTHR31816">
    <property type="entry name" value="MICOS COMPLEX SUBUNIT MIC13"/>
    <property type="match status" value="1"/>
</dbReference>
<comment type="subcellular location">
    <subcellularLocation>
        <location evidence="1 8">Mitochondrion inner membrane</location>
        <topology evidence="1 8">Single-pass membrane protein</topology>
    </subcellularLocation>
</comment>
<dbReference type="EMBL" id="CAKOGL010000028">
    <property type="protein sequence ID" value="CAH2105433.1"/>
    <property type="molecule type" value="Genomic_DNA"/>
</dbReference>
<evidence type="ECO:0000256" key="2">
    <source>
        <dbReference type="ARBA" id="ARBA00006771"/>
    </source>
</evidence>
<reference evidence="9" key="1">
    <citation type="submission" date="2022-03" db="EMBL/GenBank/DDBJ databases">
        <authorList>
            <person name="Tunstrom K."/>
        </authorList>
    </citation>
    <scope>NUCLEOTIDE SEQUENCE</scope>
</reference>
<dbReference type="InterPro" id="IPR026769">
    <property type="entry name" value="Mic13"/>
</dbReference>
<name>A0AAU9V289_EUPED</name>
<evidence type="ECO:0000256" key="6">
    <source>
        <dbReference type="ARBA" id="ARBA00023128"/>
    </source>
</evidence>
<comment type="subunit">
    <text evidence="8">Component of the mitochondrial contact site and cristae organizing system (MICOS) complex.</text>
</comment>
<protein>
    <recommendedName>
        <fullName evidence="8">MICOS complex subunit MIC13</fullName>
    </recommendedName>
</protein>
<gene>
    <name evidence="9" type="ORF">EEDITHA_LOCUS19688</name>
</gene>